<evidence type="ECO:0000313" key="5">
    <source>
        <dbReference type="EMBL" id="MBB4923110.1"/>
    </source>
</evidence>
<dbReference type="GO" id="GO:0019433">
    <property type="term" value="P:triglyceride catabolic process"/>
    <property type="evidence" value="ECO:0007669"/>
    <property type="project" value="TreeGrafter"/>
</dbReference>
<keyword evidence="3" id="KW-0732">Signal</keyword>
<name>A0A7W7R0B5_KITKI</name>
<feature type="signal peptide" evidence="3">
    <location>
        <begin position="1"/>
        <end position="32"/>
    </location>
</feature>
<keyword evidence="6" id="KW-1185">Reference proteome</keyword>
<dbReference type="Gene3D" id="3.40.50.1110">
    <property type="entry name" value="SGNH hydrolase"/>
    <property type="match status" value="1"/>
</dbReference>
<dbReference type="RefSeq" id="WP_184935170.1">
    <property type="nucleotide sequence ID" value="NZ_JACHJV010000001.1"/>
</dbReference>
<dbReference type="GO" id="GO:0004806">
    <property type="term" value="F:triacylglycerol lipase activity"/>
    <property type="evidence" value="ECO:0007669"/>
    <property type="project" value="TreeGrafter"/>
</dbReference>
<dbReference type="PANTHER" id="PTHR37981">
    <property type="entry name" value="LIPASE 2"/>
    <property type="match status" value="1"/>
</dbReference>
<dbReference type="PROSITE" id="PS51257">
    <property type="entry name" value="PROKAR_LIPOPROTEIN"/>
    <property type="match status" value="1"/>
</dbReference>
<gene>
    <name evidence="5" type="ORF">FHR34_002103</name>
</gene>
<feature type="active site" description="Nucleophile" evidence="1">
    <location>
        <position position="57"/>
    </location>
</feature>
<dbReference type="Proteomes" id="UP000540506">
    <property type="component" value="Unassembled WGS sequence"/>
</dbReference>
<keyword evidence="2" id="KW-1015">Disulfide bond</keyword>
<dbReference type="CDD" id="cd01823">
    <property type="entry name" value="SEST_like"/>
    <property type="match status" value="1"/>
</dbReference>
<sequence length="323" mass="32068">MNGRLKSAGGPGAGVLAVLLALAGCSGGAAQADRQHGAAPAPSPSVPGGPYVAIGDSYTAGLKVEPVGGGVKGCDRSAANYPSLVAAGLHLGQDEFTDVSCSSATTADLTAAQQVTGGSNPPQLDALSAGTALVTIGIGGNDAGFMKVMEHCAEQGVAATVMRAIDPKSAKGAPCQASYTASDGSNKLTGLLNTVGDRVAGVLGEARRRAPHAKVYLVGYPALLPADPASCTSMLGDAVTPGDLSFLAAQEQQLNTVLKDRAKAVGAVFVDTYTPSLGHDMCAGQSTRWIEPPFPAAGLAPLHPNAAGQQGMAAAVLKTVRGG</sequence>
<feature type="disulfide bond" evidence="2">
    <location>
        <begin position="152"/>
        <end position="175"/>
    </location>
</feature>
<evidence type="ECO:0000256" key="2">
    <source>
        <dbReference type="PIRSR" id="PIRSR637460-2"/>
    </source>
</evidence>
<feature type="active site" evidence="1">
    <location>
        <position position="303"/>
    </location>
</feature>
<comment type="caution">
    <text evidence="5">The sequence shown here is derived from an EMBL/GenBank/DDBJ whole genome shotgun (WGS) entry which is preliminary data.</text>
</comment>
<dbReference type="AlphaFoldDB" id="A0A7W7R0B5"/>
<feature type="chain" id="PRO_5030602083" evidence="3">
    <location>
        <begin position="33"/>
        <end position="323"/>
    </location>
</feature>
<dbReference type="InterPro" id="IPR013830">
    <property type="entry name" value="SGNH_hydro"/>
</dbReference>
<dbReference type="SUPFAM" id="SSF52266">
    <property type="entry name" value="SGNH hydrolase"/>
    <property type="match status" value="1"/>
</dbReference>
<dbReference type="Pfam" id="PF13472">
    <property type="entry name" value="Lipase_GDSL_2"/>
    <property type="match status" value="1"/>
</dbReference>
<dbReference type="InterPro" id="IPR036514">
    <property type="entry name" value="SGNH_hydro_sf"/>
</dbReference>
<dbReference type="PANTHER" id="PTHR37981:SF1">
    <property type="entry name" value="SGNH HYDROLASE-TYPE ESTERASE DOMAIN-CONTAINING PROTEIN"/>
    <property type="match status" value="1"/>
</dbReference>
<feature type="disulfide bond" evidence="2">
    <location>
        <begin position="74"/>
        <end position="101"/>
    </location>
</feature>
<evidence type="ECO:0000259" key="4">
    <source>
        <dbReference type="Pfam" id="PF13472"/>
    </source>
</evidence>
<evidence type="ECO:0000256" key="1">
    <source>
        <dbReference type="PIRSR" id="PIRSR637460-1"/>
    </source>
</evidence>
<accession>A0A7W7R0B5</accession>
<feature type="domain" description="SGNH hydrolase-type esterase" evidence="4">
    <location>
        <begin position="53"/>
        <end position="310"/>
    </location>
</feature>
<evidence type="ECO:0000256" key="3">
    <source>
        <dbReference type="SAM" id="SignalP"/>
    </source>
</evidence>
<organism evidence="5 6">
    <name type="scientific">Kitasatospora kifunensis</name>
    <name type="common">Streptomyces kifunensis</name>
    <dbReference type="NCBI Taxonomy" id="58351"/>
    <lineage>
        <taxon>Bacteria</taxon>
        <taxon>Bacillati</taxon>
        <taxon>Actinomycetota</taxon>
        <taxon>Actinomycetes</taxon>
        <taxon>Kitasatosporales</taxon>
        <taxon>Streptomycetaceae</taxon>
        <taxon>Kitasatospora</taxon>
    </lineage>
</organism>
<protein>
    <submittedName>
        <fullName evidence="5">Lysophospholipase L1-like esterase</fullName>
    </submittedName>
</protein>
<proteinExistence type="predicted"/>
<evidence type="ECO:0000313" key="6">
    <source>
        <dbReference type="Proteomes" id="UP000540506"/>
    </source>
</evidence>
<dbReference type="InterPro" id="IPR037460">
    <property type="entry name" value="SEST-like"/>
</dbReference>
<reference evidence="5 6" key="1">
    <citation type="submission" date="2020-08" db="EMBL/GenBank/DDBJ databases">
        <title>Sequencing the genomes of 1000 actinobacteria strains.</title>
        <authorList>
            <person name="Klenk H.-P."/>
        </authorList>
    </citation>
    <scope>NUCLEOTIDE SEQUENCE [LARGE SCALE GENOMIC DNA]</scope>
    <source>
        <strain evidence="5 6">DSM 41654</strain>
    </source>
</reference>
<dbReference type="EMBL" id="JACHJV010000001">
    <property type="protein sequence ID" value="MBB4923110.1"/>
    <property type="molecule type" value="Genomic_DNA"/>
</dbReference>